<dbReference type="PANTHER" id="PTHR42885">
    <property type="entry name" value="HISTIDINOL-PHOSPHATE AMINOTRANSFERASE-RELATED"/>
    <property type="match status" value="1"/>
</dbReference>
<gene>
    <name evidence="9" type="primary">hisC</name>
    <name evidence="11" type="ORF">BXT86_00365</name>
</gene>
<name>A0A1V4QIP0_UNCW3</name>
<organism evidence="11 12">
    <name type="scientific">candidate division WOR-3 bacterium 4484_100</name>
    <dbReference type="NCBI Taxonomy" id="1936077"/>
    <lineage>
        <taxon>Bacteria</taxon>
        <taxon>Bacteria division WOR-3</taxon>
    </lineage>
</organism>
<dbReference type="AlphaFoldDB" id="A0A1V4QIP0"/>
<protein>
    <recommendedName>
        <fullName evidence="9">Histidinol-phosphate aminotransferase</fullName>
        <ecNumber evidence="9">2.6.1.9</ecNumber>
    </recommendedName>
    <alternativeName>
        <fullName evidence="9">Imidazole acetol-phosphate transaminase</fullName>
    </alternativeName>
</protein>
<dbReference type="InterPro" id="IPR015422">
    <property type="entry name" value="PyrdxlP-dep_Trfase_small"/>
</dbReference>
<keyword evidence="4 9" id="KW-0032">Aminotransferase</keyword>
<dbReference type="EMBL" id="MUKB01000005">
    <property type="protein sequence ID" value="OPX18586.1"/>
    <property type="molecule type" value="Genomic_DNA"/>
</dbReference>
<dbReference type="PROSITE" id="PS00599">
    <property type="entry name" value="AA_TRANSFER_CLASS_2"/>
    <property type="match status" value="1"/>
</dbReference>
<dbReference type="Pfam" id="PF00155">
    <property type="entry name" value="Aminotran_1_2"/>
    <property type="match status" value="1"/>
</dbReference>
<keyword evidence="7 9" id="KW-0663">Pyridoxal phosphate</keyword>
<evidence type="ECO:0000256" key="4">
    <source>
        <dbReference type="ARBA" id="ARBA00022576"/>
    </source>
</evidence>
<evidence type="ECO:0000256" key="5">
    <source>
        <dbReference type="ARBA" id="ARBA00022605"/>
    </source>
</evidence>
<evidence type="ECO:0000256" key="7">
    <source>
        <dbReference type="ARBA" id="ARBA00022898"/>
    </source>
</evidence>
<keyword evidence="8 9" id="KW-0368">Histidine biosynthesis</keyword>
<proteinExistence type="inferred from homology"/>
<dbReference type="PANTHER" id="PTHR42885:SF2">
    <property type="entry name" value="HISTIDINOL-PHOSPHATE AMINOTRANSFERASE"/>
    <property type="match status" value="1"/>
</dbReference>
<evidence type="ECO:0000256" key="3">
    <source>
        <dbReference type="ARBA" id="ARBA00011738"/>
    </source>
</evidence>
<comment type="similarity">
    <text evidence="2 9">Belongs to the class-II pyridoxal-phosphate-dependent aminotransferase family. Histidinol-phosphate aminotransferase subfamily.</text>
</comment>
<evidence type="ECO:0000313" key="11">
    <source>
        <dbReference type="EMBL" id="OPX18586.1"/>
    </source>
</evidence>
<keyword evidence="6 9" id="KW-0808">Transferase</keyword>
<feature type="modified residue" description="N6-(pyridoxal phosphate)lysine" evidence="9">
    <location>
        <position position="209"/>
    </location>
</feature>
<comment type="subunit">
    <text evidence="3 9">Homodimer.</text>
</comment>
<dbReference type="EC" id="2.6.1.9" evidence="9"/>
<reference evidence="12" key="1">
    <citation type="submission" date="2017-01" db="EMBL/GenBank/DDBJ databases">
        <title>Novel pathways for hydrocarbon cycling and metabolic interdependencies in hydrothermal sediment communities.</title>
        <authorList>
            <person name="Dombrowski N."/>
            <person name="Seitz K."/>
            <person name="Teske A."/>
            <person name="Baker B."/>
        </authorList>
    </citation>
    <scope>NUCLEOTIDE SEQUENCE [LARGE SCALE GENOMIC DNA]</scope>
</reference>
<dbReference type="Gene3D" id="3.90.1150.10">
    <property type="entry name" value="Aspartate Aminotransferase, domain 1"/>
    <property type="match status" value="1"/>
</dbReference>
<dbReference type="InterPro" id="IPR005861">
    <property type="entry name" value="HisP_aminotrans"/>
</dbReference>
<dbReference type="GO" id="GO:0000105">
    <property type="term" value="P:L-histidine biosynthetic process"/>
    <property type="evidence" value="ECO:0007669"/>
    <property type="project" value="UniProtKB-UniRule"/>
</dbReference>
<comment type="caution">
    <text evidence="11">The sequence shown here is derived from an EMBL/GenBank/DDBJ whole genome shotgun (WGS) entry which is preliminary data.</text>
</comment>
<dbReference type="GO" id="GO:0004400">
    <property type="term" value="F:histidinol-phosphate transaminase activity"/>
    <property type="evidence" value="ECO:0007669"/>
    <property type="project" value="UniProtKB-UniRule"/>
</dbReference>
<evidence type="ECO:0000256" key="6">
    <source>
        <dbReference type="ARBA" id="ARBA00022679"/>
    </source>
</evidence>
<dbReference type="InterPro" id="IPR001917">
    <property type="entry name" value="Aminotrans_II_pyridoxalP_BS"/>
</dbReference>
<evidence type="ECO:0000259" key="10">
    <source>
        <dbReference type="Pfam" id="PF00155"/>
    </source>
</evidence>
<dbReference type="Proteomes" id="UP000191663">
    <property type="component" value="Unassembled WGS sequence"/>
</dbReference>
<dbReference type="NCBIfam" id="TIGR01141">
    <property type="entry name" value="hisC"/>
    <property type="match status" value="1"/>
</dbReference>
<evidence type="ECO:0000256" key="8">
    <source>
        <dbReference type="ARBA" id="ARBA00023102"/>
    </source>
</evidence>
<dbReference type="SUPFAM" id="SSF53383">
    <property type="entry name" value="PLP-dependent transferases"/>
    <property type="match status" value="1"/>
</dbReference>
<evidence type="ECO:0000313" key="12">
    <source>
        <dbReference type="Proteomes" id="UP000191663"/>
    </source>
</evidence>
<dbReference type="CDD" id="cd00609">
    <property type="entry name" value="AAT_like"/>
    <property type="match status" value="1"/>
</dbReference>
<dbReference type="InterPro" id="IPR004839">
    <property type="entry name" value="Aminotransferase_I/II_large"/>
</dbReference>
<feature type="domain" description="Aminotransferase class I/classII large" evidence="10">
    <location>
        <begin position="22"/>
        <end position="341"/>
    </location>
</feature>
<dbReference type="UniPathway" id="UPA00031">
    <property type="reaction ID" value="UER00012"/>
</dbReference>
<comment type="cofactor">
    <cofactor evidence="1 9">
        <name>pyridoxal 5'-phosphate</name>
        <dbReference type="ChEBI" id="CHEBI:597326"/>
    </cofactor>
</comment>
<sequence>MNGIRRTVQELEEYTVPQPQRMIKLNQNESPFDLPESIKVRILQRLRQITWNRYPLSKSPGLVQAISDYTGLKPQYIVCGNGSNELIDSVFQAFCEPGERVMVVEPGFAIFERQARLRDLNIIKVPLDKGFAYNPDAIIDAADSTKLIILASPNNPTGSVLSVEQIKRILCKTRAFVVIDEAYYEFCGVSAQDLLADFGNLVITRTFSKAFGLAGIRLGYLLAQPEVAKQLDKAKLPFSVGIFQQVVGEVVLRMRRYVEQVVQQIIEERQRVYNRLCKLKNIQPFASGANFILFEVKDGQADRLFEMLYQRGILLRSFNNISLKNMLRVTIGRPEENSRFLQEMEGI</sequence>
<dbReference type="GO" id="GO:0030170">
    <property type="term" value="F:pyridoxal phosphate binding"/>
    <property type="evidence" value="ECO:0007669"/>
    <property type="project" value="InterPro"/>
</dbReference>
<comment type="pathway">
    <text evidence="9">Amino-acid biosynthesis; L-histidine biosynthesis; L-histidine from 5-phospho-alpha-D-ribose 1-diphosphate: step 7/9.</text>
</comment>
<accession>A0A1V4QIP0</accession>
<dbReference type="InterPro" id="IPR015421">
    <property type="entry name" value="PyrdxlP-dep_Trfase_major"/>
</dbReference>
<comment type="catalytic activity">
    <reaction evidence="9">
        <text>L-histidinol phosphate + 2-oxoglutarate = 3-(imidazol-4-yl)-2-oxopropyl phosphate + L-glutamate</text>
        <dbReference type="Rhea" id="RHEA:23744"/>
        <dbReference type="ChEBI" id="CHEBI:16810"/>
        <dbReference type="ChEBI" id="CHEBI:29985"/>
        <dbReference type="ChEBI" id="CHEBI:57766"/>
        <dbReference type="ChEBI" id="CHEBI:57980"/>
        <dbReference type="EC" id="2.6.1.9"/>
    </reaction>
</comment>
<keyword evidence="5 9" id="KW-0028">Amino-acid biosynthesis</keyword>
<evidence type="ECO:0000256" key="2">
    <source>
        <dbReference type="ARBA" id="ARBA00007970"/>
    </source>
</evidence>
<evidence type="ECO:0000256" key="1">
    <source>
        <dbReference type="ARBA" id="ARBA00001933"/>
    </source>
</evidence>
<evidence type="ECO:0000256" key="9">
    <source>
        <dbReference type="HAMAP-Rule" id="MF_01023"/>
    </source>
</evidence>
<dbReference type="HAMAP" id="MF_01023">
    <property type="entry name" value="HisC_aminotrans_2"/>
    <property type="match status" value="1"/>
</dbReference>
<dbReference type="Gene3D" id="3.40.640.10">
    <property type="entry name" value="Type I PLP-dependent aspartate aminotransferase-like (Major domain)"/>
    <property type="match status" value="1"/>
</dbReference>
<dbReference type="InterPro" id="IPR015424">
    <property type="entry name" value="PyrdxlP-dep_Trfase"/>
</dbReference>